<proteinExistence type="predicted"/>
<reference evidence="2 3" key="1">
    <citation type="submission" date="2020-04" db="EMBL/GenBank/DDBJ databases">
        <title>MicrobeNet Type strains.</title>
        <authorList>
            <person name="Nicholson A.C."/>
        </authorList>
    </citation>
    <scope>NUCLEOTIDE SEQUENCE [LARGE SCALE GENOMIC DNA]</scope>
    <source>
        <strain evidence="2 3">CCUG 61472</strain>
    </source>
</reference>
<organism evidence="2 3">
    <name type="scientific">Periweissella fabalis</name>
    <dbReference type="NCBI Taxonomy" id="1070421"/>
    <lineage>
        <taxon>Bacteria</taxon>
        <taxon>Bacillati</taxon>
        <taxon>Bacillota</taxon>
        <taxon>Bacilli</taxon>
        <taxon>Lactobacillales</taxon>
        <taxon>Lactobacillaceae</taxon>
        <taxon>Periweissella</taxon>
    </lineage>
</organism>
<keyword evidence="1" id="KW-0812">Transmembrane</keyword>
<keyword evidence="1" id="KW-0472">Membrane</keyword>
<dbReference type="Pfam" id="PF11694">
    <property type="entry name" value="DUF3290"/>
    <property type="match status" value="1"/>
</dbReference>
<evidence type="ECO:0000313" key="2">
    <source>
        <dbReference type="EMBL" id="NKZ23934.1"/>
    </source>
</evidence>
<dbReference type="InterPro" id="IPR021707">
    <property type="entry name" value="DUF3290"/>
</dbReference>
<feature type="transmembrane region" description="Helical" evidence="1">
    <location>
        <begin position="18"/>
        <end position="40"/>
    </location>
</feature>
<dbReference type="Proteomes" id="UP000549765">
    <property type="component" value="Unassembled WGS sequence"/>
</dbReference>
<sequence length="149" mass="17531">MNFYDVTYLEHQAAVNNYLQTVLMGIGILSFVILSSLYAFKRLKRKYRDLSIIIFLFLLFMFGLQYTDYTMLKNKDTQSTQMINFIKVIAAERHLKEKDVYVNSTQLTDGTIVKLKSKYYQIKLNADQSSYVLIRTHLLTNINIMTEEK</sequence>
<accession>A0A7X6N287</accession>
<dbReference type="EMBL" id="JAAXPN010000002">
    <property type="protein sequence ID" value="NKZ23934.1"/>
    <property type="molecule type" value="Genomic_DNA"/>
</dbReference>
<dbReference type="RefSeq" id="WP_168721733.1">
    <property type="nucleotide sequence ID" value="NZ_JAAXPN010000002.1"/>
</dbReference>
<keyword evidence="3" id="KW-1185">Reference proteome</keyword>
<evidence type="ECO:0000256" key="1">
    <source>
        <dbReference type="SAM" id="Phobius"/>
    </source>
</evidence>
<evidence type="ECO:0000313" key="3">
    <source>
        <dbReference type="Proteomes" id="UP000549765"/>
    </source>
</evidence>
<protein>
    <submittedName>
        <fullName evidence="2">DUF3290 domain-containing protein</fullName>
    </submittedName>
</protein>
<name>A0A7X6N287_9LACO</name>
<gene>
    <name evidence="2" type="ORF">HF964_03800</name>
</gene>
<keyword evidence="1" id="KW-1133">Transmembrane helix</keyword>
<feature type="transmembrane region" description="Helical" evidence="1">
    <location>
        <begin position="52"/>
        <end position="72"/>
    </location>
</feature>
<dbReference type="AlphaFoldDB" id="A0A7X6N287"/>
<comment type="caution">
    <text evidence="2">The sequence shown here is derived from an EMBL/GenBank/DDBJ whole genome shotgun (WGS) entry which is preliminary data.</text>
</comment>